<dbReference type="CDD" id="cd03801">
    <property type="entry name" value="GT4_PimA-like"/>
    <property type="match status" value="1"/>
</dbReference>
<protein>
    <recommendedName>
        <fullName evidence="1">Glycosyl transferase family 1 domain-containing protein</fullName>
    </recommendedName>
</protein>
<proteinExistence type="predicted"/>
<dbReference type="AlphaFoldDB" id="A0A2M6WY59"/>
<dbReference type="EMBL" id="PEZV01000001">
    <property type="protein sequence ID" value="PIT97693.1"/>
    <property type="molecule type" value="Genomic_DNA"/>
</dbReference>
<dbReference type="Gene3D" id="3.40.50.2000">
    <property type="entry name" value="Glycogen Phosphorylase B"/>
    <property type="match status" value="2"/>
</dbReference>
<evidence type="ECO:0000259" key="1">
    <source>
        <dbReference type="Pfam" id="PF00534"/>
    </source>
</evidence>
<dbReference type="GO" id="GO:0016757">
    <property type="term" value="F:glycosyltransferase activity"/>
    <property type="evidence" value="ECO:0007669"/>
    <property type="project" value="InterPro"/>
</dbReference>
<evidence type="ECO:0000313" key="2">
    <source>
        <dbReference type="EMBL" id="PIT97693.1"/>
    </source>
</evidence>
<gene>
    <name evidence="2" type="ORF">COT77_00080</name>
</gene>
<dbReference type="PANTHER" id="PTHR45947:SF3">
    <property type="entry name" value="SULFOQUINOVOSYL TRANSFERASE SQD2"/>
    <property type="match status" value="1"/>
</dbReference>
<dbReference type="InterPro" id="IPR001296">
    <property type="entry name" value="Glyco_trans_1"/>
</dbReference>
<sequence>MKNLFLLFTFGNSLKEWFGNGSAYREIDYYQSLTKSFGFDKVYWVTYGEEDKKFAKKTPKEIVILPKKYHLPNFIYSLILPFVYKKEIRSSLLVKTNQVLGAWSAILAKKIYCKPLFLRSGYTLSLSIYKNGNLKERVKGLFLLLAERIAYSSFDLATVTTQRQKKHLIKKYKLDYRKLLVLPNPINTKTFKPIKKKKNPRNKIIRILFVGRLNRVKNLKALLSSLVSLDNISLDIIGEGEEKQSLEHYTKENNLPVNFLGTVENSRLPVIYNQYDIYVQVSFWEGNPKTILEAMACGLPCIGTNVRGINEVIKHGENGWLVKTDPKSIRVGIRGLMNDKKLREKLGKNARKTIEEKYSLKKVLKREIEIYNRLLK</sequence>
<accession>A0A2M6WY59</accession>
<dbReference type="InterPro" id="IPR050194">
    <property type="entry name" value="Glycosyltransferase_grp1"/>
</dbReference>
<feature type="domain" description="Glycosyl transferase family 1" evidence="1">
    <location>
        <begin position="194"/>
        <end position="352"/>
    </location>
</feature>
<comment type="caution">
    <text evidence="2">The sequence shown here is derived from an EMBL/GenBank/DDBJ whole genome shotgun (WGS) entry which is preliminary data.</text>
</comment>
<reference evidence="3" key="1">
    <citation type="submission" date="2017-09" db="EMBL/GenBank/DDBJ databases">
        <title>Depth-based differentiation of microbial function through sediment-hosted aquifers and enrichment of novel symbionts in the deep terrestrial subsurface.</title>
        <authorList>
            <person name="Probst A.J."/>
            <person name="Ladd B."/>
            <person name="Jarett J.K."/>
            <person name="Geller-Mcgrath D.E."/>
            <person name="Sieber C.M.K."/>
            <person name="Emerson J.B."/>
            <person name="Anantharaman K."/>
            <person name="Thomas B.C."/>
            <person name="Malmstrom R."/>
            <person name="Stieglmeier M."/>
            <person name="Klingl A."/>
            <person name="Woyke T."/>
            <person name="Ryan C.M."/>
            <person name="Banfield J.F."/>
        </authorList>
    </citation>
    <scope>NUCLEOTIDE SEQUENCE [LARGE SCALE GENOMIC DNA]</scope>
</reference>
<dbReference type="Proteomes" id="UP000228596">
    <property type="component" value="Unassembled WGS sequence"/>
</dbReference>
<name>A0A2M6WY59_9BACT</name>
<organism evidence="2 3">
    <name type="scientific">Candidatus Berkelbacteria bacterium CG10_big_fil_rev_8_21_14_0_10_41_12</name>
    <dbReference type="NCBI Taxonomy" id="1974513"/>
    <lineage>
        <taxon>Bacteria</taxon>
        <taxon>Candidatus Berkelbacteria</taxon>
    </lineage>
</organism>
<dbReference type="SUPFAM" id="SSF53756">
    <property type="entry name" value="UDP-Glycosyltransferase/glycogen phosphorylase"/>
    <property type="match status" value="1"/>
</dbReference>
<dbReference type="Pfam" id="PF00534">
    <property type="entry name" value="Glycos_transf_1"/>
    <property type="match status" value="1"/>
</dbReference>
<evidence type="ECO:0000313" key="3">
    <source>
        <dbReference type="Proteomes" id="UP000228596"/>
    </source>
</evidence>
<dbReference type="PANTHER" id="PTHR45947">
    <property type="entry name" value="SULFOQUINOVOSYL TRANSFERASE SQD2"/>
    <property type="match status" value="1"/>
</dbReference>